<dbReference type="Proteomes" id="UP001589854">
    <property type="component" value="Unassembled WGS sequence"/>
</dbReference>
<evidence type="ECO:0000256" key="4">
    <source>
        <dbReference type="ARBA" id="ARBA00023136"/>
    </source>
</evidence>
<proteinExistence type="predicted"/>
<evidence type="ECO:0000259" key="6">
    <source>
        <dbReference type="Pfam" id="PF04138"/>
    </source>
</evidence>
<name>A0ABV6GCJ2_9BACI</name>
<keyword evidence="4 5" id="KW-0472">Membrane</keyword>
<evidence type="ECO:0000256" key="5">
    <source>
        <dbReference type="SAM" id="Phobius"/>
    </source>
</evidence>
<evidence type="ECO:0000256" key="2">
    <source>
        <dbReference type="ARBA" id="ARBA00022692"/>
    </source>
</evidence>
<comment type="subcellular location">
    <subcellularLocation>
        <location evidence="1">Membrane</location>
        <topology evidence="1">Multi-pass membrane protein</topology>
    </subcellularLocation>
</comment>
<dbReference type="InterPro" id="IPR007267">
    <property type="entry name" value="GtrA_DPMS_TM"/>
</dbReference>
<feature type="transmembrane region" description="Helical" evidence="5">
    <location>
        <begin position="62"/>
        <end position="88"/>
    </location>
</feature>
<sequence length="125" mass="14015">MFLVVGIVNTLIGLFTVFLLMNVFGCSYWISTLVGIVVGGLVSFFLNRLVTFHSKAAIHKVFFSFILLICFCYICSFSSGELIASLIYSHIYYIGLDEKNLAVIVGSGIYTILNYLGQKYIIFPR</sequence>
<keyword evidence="2 5" id="KW-0812">Transmembrane</keyword>
<reference evidence="7 8" key="1">
    <citation type="submission" date="2024-09" db="EMBL/GenBank/DDBJ databases">
        <authorList>
            <person name="Sun Q."/>
            <person name="Mori K."/>
        </authorList>
    </citation>
    <scope>NUCLEOTIDE SEQUENCE [LARGE SCALE GENOMIC DNA]</scope>
    <source>
        <strain evidence="7 8">CCM 7228</strain>
    </source>
</reference>
<dbReference type="EMBL" id="JBHLVO010000004">
    <property type="protein sequence ID" value="MFC0271385.1"/>
    <property type="molecule type" value="Genomic_DNA"/>
</dbReference>
<feature type="transmembrane region" description="Helical" evidence="5">
    <location>
        <begin position="100"/>
        <end position="117"/>
    </location>
</feature>
<evidence type="ECO:0000313" key="7">
    <source>
        <dbReference type="EMBL" id="MFC0271385.1"/>
    </source>
</evidence>
<feature type="domain" description="GtrA/DPMS transmembrane" evidence="6">
    <location>
        <begin position="2"/>
        <end position="123"/>
    </location>
</feature>
<dbReference type="Pfam" id="PF04138">
    <property type="entry name" value="GtrA_DPMS_TM"/>
    <property type="match status" value="1"/>
</dbReference>
<keyword evidence="8" id="KW-1185">Reference proteome</keyword>
<feature type="transmembrane region" description="Helical" evidence="5">
    <location>
        <begin position="30"/>
        <end position="50"/>
    </location>
</feature>
<evidence type="ECO:0000256" key="1">
    <source>
        <dbReference type="ARBA" id="ARBA00004141"/>
    </source>
</evidence>
<evidence type="ECO:0000313" key="8">
    <source>
        <dbReference type="Proteomes" id="UP001589854"/>
    </source>
</evidence>
<organism evidence="7 8">
    <name type="scientific">Metabacillus herbersteinensis</name>
    <dbReference type="NCBI Taxonomy" id="283816"/>
    <lineage>
        <taxon>Bacteria</taxon>
        <taxon>Bacillati</taxon>
        <taxon>Bacillota</taxon>
        <taxon>Bacilli</taxon>
        <taxon>Bacillales</taxon>
        <taxon>Bacillaceae</taxon>
        <taxon>Metabacillus</taxon>
    </lineage>
</organism>
<feature type="transmembrane region" description="Helical" evidence="5">
    <location>
        <begin position="7"/>
        <end position="24"/>
    </location>
</feature>
<accession>A0ABV6GCJ2</accession>
<gene>
    <name evidence="7" type="ORF">ACFFIX_07950</name>
</gene>
<comment type="caution">
    <text evidence="7">The sequence shown here is derived from an EMBL/GenBank/DDBJ whole genome shotgun (WGS) entry which is preliminary data.</text>
</comment>
<evidence type="ECO:0000256" key="3">
    <source>
        <dbReference type="ARBA" id="ARBA00022989"/>
    </source>
</evidence>
<protein>
    <submittedName>
        <fullName evidence="7">GtrA family protein</fullName>
    </submittedName>
</protein>
<keyword evidence="3 5" id="KW-1133">Transmembrane helix</keyword>